<evidence type="ECO:0000313" key="3">
    <source>
        <dbReference type="Proteomes" id="UP000499080"/>
    </source>
</evidence>
<protein>
    <submittedName>
        <fullName evidence="2">Uncharacterized protein</fullName>
    </submittedName>
</protein>
<feature type="region of interest" description="Disordered" evidence="1">
    <location>
        <begin position="1"/>
        <end position="20"/>
    </location>
</feature>
<evidence type="ECO:0000313" key="2">
    <source>
        <dbReference type="EMBL" id="GBN59195.1"/>
    </source>
</evidence>
<sequence length="102" mass="11125">MGVSGGKRHELDSPNLNGHLSHHPALLYNLPLRRAEIGCGWQGKLNPVPRFTLKPFQNLTSPHKKPNASDWPASVLKVIFRPPGTASLGVRGLTSLFELPEG</sequence>
<evidence type="ECO:0000256" key="1">
    <source>
        <dbReference type="SAM" id="MobiDB-lite"/>
    </source>
</evidence>
<dbReference type="AlphaFoldDB" id="A0A4Y2Q4U9"/>
<dbReference type="EMBL" id="BGPR01013090">
    <property type="protein sequence ID" value="GBN59195.1"/>
    <property type="molecule type" value="Genomic_DNA"/>
</dbReference>
<comment type="caution">
    <text evidence="2">The sequence shown here is derived from an EMBL/GenBank/DDBJ whole genome shotgun (WGS) entry which is preliminary data.</text>
</comment>
<accession>A0A4Y2Q4U9</accession>
<organism evidence="2 3">
    <name type="scientific">Araneus ventricosus</name>
    <name type="common">Orbweaver spider</name>
    <name type="synonym">Epeira ventricosa</name>
    <dbReference type="NCBI Taxonomy" id="182803"/>
    <lineage>
        <taxon>Eukaryota</taxon>
        <taxon>Metazoa</taxon>
        <taxon>Ecdysozoa</taxon>
        <taxon>Arthropoda</taxon>
        <taxon>Chelicerata</taxon>
        <taxon>Arachnida</taxon>
        <taxon>Araneae</taxon>
        <taxon>Araneomorphae</taxon>
        <taxon>Entelegynae</taxon>
        <taxon>Araneoidea</taxon>
        <taxon>Araneidae</taxon>
        <taxon>Araneus</taxon>
    </lineage>
</organism>
<gene>
    <name evidence="2" type="ORF">AVEN_189343_1</name>
</gene>
<proteinExistence type="predicted"/>
<dbReference type="Proteomes" id="UP000499080">
    <property type="component" value="Unassembled WGS sequence"/>
</dbReference>
<reference evidence="2 3" key="1">
    <citation type="journal article" date="2019" name="Sci. Rep.">
        <title>Orb-weaving spider Araneus ventricosus genome elucidates the spidroin gene catalogue.</title>
        <authorList>
            <person name="Kono N."/>
            <person name="Nakamura H."/>
            <person name="Ohtoshi R."/>
            <person name="Moran D.A.P."/>
            <person name="Shinohara A."/>
            <person name="Yoshida Y."/>
            <person name="Fujiwara M."/>
            <person name="Mori M."/>
            <person name="Tomita M."/>
            <person name="Arakawa K."/>
        </authorList>
    </citation>
    <scope>NUCLEOTIDE SEQUENCE [LARGE SCALE GENOMIC DNA]</scope>
</reference>
<name>A0A4Y2Q4U9_ARAVE</name>
<keyword evidence="3" id="KW-1185">Reference proteome</keyword>